<accession>A0A2Z6LWJ4</accession>
<dbReference type="OrthoDB" id="310895at2759"/>
<dbReference type="Pfam" id="PF00171">
    <property type="entry name" value="Aldedh"/>
    <property type="match status" value="2"/>
</dbReference>
<evidence type="ECO:0000256" key="4">
    <source>
        <dbReference type="ARBA" id="ARBA00023027"/>
    </source>
</evidence>
<dbReference type="EC" id="1.2.1.27" evidence="2"/>
<gene>
    <name evidence="6" type="ORF">TSUD_388570</name>
</gene>
<evidence type="ECO:0000313" key="6">
    <source>
        <dbReference type="EMBL" id="GAU24064.1"/>
    </source>
</evidence>
<keyword evidence="7" id="KW-1185">Reference proteome</keyword>
<dbReference type="InterPro" id="IPR010061">
    <property type="entry name" value="MeMal-semiAld_DH"/>
</dbReference>
<protein>
    <recommendedName>
        <fullName evidence="2">methylmalonate-semialdehyde dehydrogenase (CoA acylating)</fullName>
        <ecNumber evidence="2">1.2.1.27</ecNumber>
    </recommendedName>
</protein>
<dbReference type="Gene3D" id="3.40.605.10">
    <property type="entry name" value="Aldehyde Dehydrogenase, Chain A, domain 1"/>
    <property type="match status" value="1"/>
</dbReference>
<dbReference type="InterPro" id="IPR016162">
    <property type="entry name" value="Ald_DH_N"/>
</dbReference>
<dbReference type="GO" id="GO:0005739">
    <property type="term" value="C:mitochondrion"/>
    <property type="evidence" value="ECO:0007669"/>
    <property type="project" value="TreeGrafter"/>
</dbReference>
<dbReference type="InterPro" id="IPR016161">
    <property type="entry name" value="Ald_DH/histidinol_DH"/>
</dbReference>
<keyword evidence="4" id="KW-0520">NAD</keyword>
<organism evidence="6 7">
    <name type="scientific">Trifolium subterraneum</name>
    <name type="common">Subterranean clover</name>
    <dbReference type="NCBI Taxonomy" id="3900"/>
    <lineage>
        <taxon>Eukaryota</taxon>
        <taxon>Viridiplantae</taxon>
        <taxon>Streptophyta</taxon>
        <taxon>Embryophyta</taxon>
        <taxon>Tracheophyta</taxon>
        <taxon>Spermatophyta</taxon>
        <taxon>Magnoliopsida</taxon>
        <taxon>eudicotyledons</taxon>
        <taxon>Gunneridae</taxon>
        <taxon>Pentapetalae</taxon>
        <taxon>rosids</taxon>
        <taxon>fabids</taxon>
        <taxon>Fabales</taxon>
        <taxon>Fabaceae</taxon>
        <taxon>Papilionoideae</taxon>
        <taxon>50 kb inversion clade</taxon>
        <taxon>NPAAA clade</taxon>
        <taxon>Hologalegina</taxon>
        <taxon>IRL clade</taxon>
        <taxon>Trifolieae</taxon>
        <taxon>Trifolium</taxon>
    </lineage>
</organism>
<feature type="domain" description="Aldehyde dehydrogenase" evidence="5">
    <location>
        <begin position="340"/>
        <end position="460"/>
    </location>
</feature>
<feature type="domain" description="Aldehyde dehydrogenase" evidence="5">
    <location>
        <begin position="23"/>
        <end position="336"/>
    </location>
</feature>
<evidence type="ECO:0000256" key="1">
    <source>
        <dbReference type="ARBA" id="ARBA00009986"/>
    </source>
</evidence>
<dbReference type="PANTHER" id="PTHR43866">
    <property type="entry name" value="MALONATE-SEMIALDEHYDE DEHYDROGENASE"/>
    <property type="match status" value="1"/>
</dbReference>
<evidence type="ECO:0000256" key="2">
    <source>
        <dbReference type="ARBA" id="ARBA00013048"/>
    </source>
</evidence>
<comment type="similarity">
    <text evidence="1">Belongs to the aldehyde dehydrogenase family.</text>
</comment>
<proteinExistence type="inferred from homology"/>
<dbReference type="Gene3D" id="3.40.309.10">
    <property type="entry name" value="Aldehyde Dehydrogenase, Chain A, domain 2"/>
    <property type="match status" value="2"/>
</dbReference>
<keyword evidence="3" id="KW-0560">Oxidoreductase</keyword>
<dbReference type="InterPro" id="IPR016160">
    <property type="entry name" value="Ald_DH_CS_CYS"/>
</dbReference>
<evidence type="ECO:0000259" key="5">
    <source>
        <dbReference type="Pfam" id="PF00171"/>
    </source>
</evidence>
<dbReference type="InterPro" id="IPR016163">
    <property type="entry name" value="Ald_DH_C"/>
</dbReference>
<dbReference type="InterPro" id="IPR015590">
    <property type="entry name" value="Aldehyde_DH_dom"/>
</dbReference>
<dbReference type="EMBL" id="DF973284">
    <property type="protein sequence ID" value="GAU24064.1"/>
    <property type="molecule type" value="Genomic_DNA"/>
</dbReference>
<dbReference type="SUPFAM" id="SSF53720">
    <property type="entry name" value="ALDH-like"/>
    <property type="match status" value="1"/>
</dbReference>
<dbReference type="GO" id="GO:0004491">
    <property type="term" value="F:methylmalonate-semialdehyde dehydrogenase (acylating, NAD) activity"/>
    <property type="evidence" value="ECO:0007669"/>
    <property type="project" value="UniProtKB-EC"/>
</dbReference>
<evidence type="ECO:0000256" key="3">
    <source>
        <dbReference type="ARBA" id="ARBA00023002"/>
    </source>
</evidence>
<dbReference type="GO" id="GO:0006574">
    <property type="term" value="P:L-valine catabolic process"/>
    <property type="evidence" value="ECO:0007669"/>
    <property type="project" value="TreeGrafter"/>
</dbReference>
<dbReference type="NCBIfam" id="TIGR01722">
    <property type="entry name" value="MMSDH"/>
    <property type="match status" value="1"/>
</dbReference>
<dbReference type="PANTHER" id="PTHR43866:SF9">
    <property type="entry name" value="METHYLMALONATE-SEMIALDEHYDE DEHYDROGENASE (COA ACYLATING)"/>
    <property type="match status" value="1"/>
</dbReference>
<evidence type="ECO:0000313" key="7">
    <source>
        <dbReference type="Proteomes" id="UP000242715"/>
    </source>
</evidence>
<dbReference type="PROSITE" id="PS00070">
    <property type="entry name" value="ALDEHYDE_DEHYDR_CYS"/>
    <property type="match status" value="1"/>
</dbReference>
<reference evidence="7" key="1">
    <citation type="journal article" date="2017" name="Front. Plant Sci.">
        <title>Climate Clever Clovers: New Paradigm to Reduce the Environmental Footprint of Ruminants by Breeding Low Methanogenic Forages Utilizing Haplotype Variation.</title>
        <authorList>
            <person name="Kaur P."/>
            <person name="Appels R."/>
            <person name="Bayer P.E."/>
            <person name="Keeble-Gagnere G."/>
            <person name="Wang J."/>
            <person name="Hirakawa H."/>
            <person name="Shirasawa K."/>
            <person name="Vercoe P."/>
            <person name="Stefanova K."/>
            <person name="Durmic Z."/>
            <person name="Nichols P."/>
            <person name="Revell C."/>
            <person name="Isobe S.N."/>
            <person name="Edwards D."/>
            <person name="Erskine W."/>
        </authorList>
    </citation>
    <scope>NUCLEOTIDE SEQUENCE [LARGE SCALE GENOMIC DNA]</scope>
    <source>
        <strain evidence="7">cv. Daliak</strain>
    </source>
</reference>
<dbReference type="GO" id="GO:0006210">
    <property type="term" value="P:thymine catabolic process"/>
    <property type="evidence" value="ECO:0007669"/>
    <property type="project" value="TreeGrafter"/>
</dbReference>
<sequence length="483" mass="51884">MATSHFSTQPYPLRVPNLIGGKFVESKSLTFIDVINPATQEVVSQVPLTTNEEFKAAVAAAKKAYPSWRNTPITKRQRVMLKFQELIRRDMDKLALNVTTEQGKTLKDAQGDVFRGLEVVEHACGMATLQMGEYVSNVSNGIDTFSIREPLGVCAGICPFNFPAMIPLWMFPVAVTCGNTFILKPSEKDPGASMLLAQLAMEAGLPEGVLNIVHGAHDTVDAICDHDDIKAISFVGSNVAGMHIYARATAKGKRVQSNMGAKNHAVVMPDASVDATINALIAAGFGAAGQRCMALSTVVFVGGSKPWESILVERAKALKVNAGTEPDTDLGPVISIQVPGYESGNFIGPTILADVSSDMECYKEEIFGPVLLLMEADSLEEAINIVNGNKYGNGATIFTRSGVAARKFQTEIEAGQVGINVPIPVPLPFFSFTGNKASFAGDLNFYGKAGVNFYTQIKTVTQNWKDSDSEDKINMAMPTSQKS</sequence>
<dbReference type="AlphaFoldDB" id="A0A2Z6LWJ4"/>
<dbReference type="CDD" id="cd07085">
    <property type="entry name" value="ALDH_F6_MMSDH"/>
    <property type="match status" value="1"/>
</dbReference>
<dbReference type="Proteomes" id="UP000242715">
    <property type="component" value="Unassembled WGS sequence"/>
</dbReference>
<name>A0A2Z6LWJ4_TRISU</name>
<dbReference type="FunFam" id="3.40.605.10:FF:000003">
    <property type="entry name" value="Methylmalonate-semialdehyde dehydrogenase [acylating]"/>
    <property type="match status" value="1"/>
</dbReference>